<sequence length="431" mass="44493">MEEREQGAEPSGRTADRAGAPAGEAAGPGRANAADGSTGPGPRDGAGGAPADGPAGAGAPLAGFTVGVTAARRAEELGALLHRRGAAVLHAPALRIVPLADDSELLAATEELIDRGADVVVATTAIGFRGWVEAADGWGLGEALLARLRGMELLARGPKVKGAVRAAGLTEEWSPSSESMAEVLDRLLDQGVEGRRIAVQLHGEPLPGFVESLRAGGAEVIGVPVYRWMPPADLGPVDRLLDAAVARGVDALTFTSAPAAASLLRRAEERGMLPALLAALGHDVLVACVGPVTATPLQAHGVDTVQPDRFRLGPLVQLLCQELPGRARSLPVAGHRVQLRGHAVVVDGVLRPVPPAGMSLLRALARRPGWVVSRADLLRALPGTGRDEHAVETAMARLRTALGTPRLIQTVVKRGYRLALDPATDAKYADG</sequence>
<name>A0A919KY57_9ACTN</name>
<dbReference type="Proteomes" id="UP000603708">
    <property type="component" value="Unassembled WGS sequence"/>
</dbReference>
<evidence type="ECO:0000256" key="3">
    <source>
        <dbReference type="SAM" id="MobiDB-lite"/>
    </source>
</evidence>
<dbReference type="GO" id="GO:0000160">
    <property type="term" value="P:phosphorelay signal transduction system"/>
    <property type="evidence" value="ECO:0007669"/>
    <property type="project" value="InterPro"/>
</dbReference>
<dbReference type="InterPro" id="IPR039793">
    <property type="entry name" value="UROS/Hem4"/>
</dbReference>
<dbReference type="AlphaFoldDB" id="A0A919KY57"/>
<accession>A0A919KY57</accession>
<dbReference type="InterPro" id="IPR036388">
    <property type="entry name" value="WH-like_DNA-bd_sf"/>
</dbReference>
<evidence type="ECO:0000259" key="4">
    <source>
        <dbReference type="PROSITE" id="PS51755"/>
    </source>
</evidence>
<feature type="compositionally biased region" description="Gly residues" evidence="3">
    <location>
        <begin position="38"/>
        <end position="50"/>
    </location>
</feature>
<dbReference type="EMBL" id="BNCD01000005">
    <property type="protein sequence ID" value="GHH76404.1"/>
    <property type="molecule type" value="Genomic_DNA"/>
</dbReference>
<dbReference type="InterPro" id="IPR016032">
    <property type="entry name" value="Sig_transdc_resp-reg_C-effctor"/>
</dbReference>
<dbReference type="SUPFAM" id="SSF46894">
    <property type="entry name" value="C-terminal effector domain of the bipartite response regulators"/>
    <property type="match status" value="1"/>
</dbReference>
<feature type="region of interest" description="Disordered" evidence="3">
    <location>
        <begin position="1"/>
        <end position="54"/>
    </location>
</feature>
<dbReference type="RefSeq" id="WP_189930770.1">
    <property type="nucleotide sequence ID" value="NZ_BNCD01000005.1"/>
</dbReference>
<dbReference type="NCBIfam" id="NF005568">
    <property type="entry name" value="PRK07239.1"/>
    <property type="match status" value="1"/>
</dbReference>
<dbReference type="InterPro" id="IPR001867">
    <property type="entry name" value="OmpR/PhoB-type_DNA-bd"/>
</dbReference>
<protein>
    <submittedName>
        <fullName evidence="5">Uroporphyrinogen-III synthase</fullName>
    </submittedName>
</protein>
<dbReference type="GO" id="GO:0004852">
    <property type="term" value="F:uroporphyrinogen-III synthase activity"/>
    <property type="evidence" value="ECO:0007669"/>
    <property type="project" value="InterPro"/>
</dbReference>
<dbReference type="SMART" id="SM00862">
    <property type="entry name" value="Trans_reg_C"/>
    <property type="match status" value="1"/>
</dbReference>
<organism evidence="5 6">
    <name type="scientific">Streptomyces sulfonofaciens</name>
    <dbReference type="NCBI Taxonomy" id="68272"/>
    <lineage>
        <taxon>Bacteria</taxon>
        <taxon>Bacillati</taxon>
        <taxon>Actinomycetota</taxon>
        <taxon>Actinomycetes</taxon>
        <taxon>Kitasatosporales</taxon>
        <taxon>Streptomycetaceae</taxon>
        <taxon>Streptomyces</taxon>
    </lineage>
</organism>
<dbReference type="GO" id="GO:0006780">
    <property type="term" value="P:uroporphyrinogen III biosynthetic process"/>
    <property type="evidence" value="ECO:0007669"/>
    <property type="project" value="InterPro"/>
</dbReference>
<dbReference type="Gene3D" id="3.40.50.10090">
    <property type="match status" value="2"/>
</dbReference>
<dbReference type="PANTHER" id="PTHR40082:SF1">
    <property type="entry name" value="BLR5956 PROTEIN"/>
    <property type="match status" value="1"/>
</dbReference>
<evidence type="ECO:0000256" key="2">
    <source>
        <dbReference type="PROSITE-ProRule" id="PRU01091"/>
    </source>
</evidence>
<dbReference type="PANTHER" id="PTHR40082">
    <property type="entry name" value="BLR5956 PROTEIN"/>
    <property type="match status" value="1"/>
</dbReference>
<proteinExistence type="predicted"/>
<dbReference type="InterPro" id="IPR036108">
    <property type="entry name" value="4pyrrol_syn_uPrphyn_synt_sf"/>
</dbReference>
<dbReference type="SUPFAM" id="SSF69618">
    <property type="entry name" value="HemD-like"/>
    <property type="match status" value="1"/>
</dbReference>
<keyword evidence="6" id="KW-1185">Reference proteome</keyword>
<feature type="DNA-binding region" description="OmpR/PhoB-type" evidence="2">
    <location>
        <begin position="327"/>
        <end position="420"/>
    </location>
</feature>
<dbReference type="GO" id="GO:0003677">
    <property type="term" value="F:DNA binding"/>
    <property type="evidence" value="ECO:0007669"/>
    <property type="project" value="UniProtKB-UniRule"/>
</dbReference>
<dbReference type="GO" id="GO:0006355">
    <property type="term" value="P:regulation of DNA-templated transcription"/>
    <property type="evidence" value="ECO:0007669"/>
    <property type="project" value="InterPro"/>
</dbReference>
<evidence type="ECO:0000313" key="6">
    <source>
        <dbReference type="Proteomes" id="UP000603708"/>
    </source>
</evidence>
<reference evidence="5" key="2">
    <citation type="submission" date="2020-09" db="EMBL/GenBank/DDBJ databases">
        <authorList>
            <person name="Sun Q."/>
            <person name="Ohkuma M."/>
        </authorList>
    </citation>
    <scope>NUCLEOTIDE SEQUENCE</scope>
    <source>
        <strain evidence="5">JCM 5069</strain>
    </source>
</reference>
<comment type="caution">
    <text evidence="5">The sequence shown here is derived from an EMBL/GenBank/DDBJ whole genome shotgun (WGS) entry which is preliminary data.</text>
</comment>
<reference evidence="5" key="1">
    <citation type="journal article" date="2014" name="Int. J. Syst. Evol. Microbiol.">
        <title>Complete genome sequence of Corynebacterium casei LMG S-19264T (=DSM 44701T), isolated from a smear-ripened cheese.</title>
        <authorList>
            <consortium name="US DOE Joint Genome Institute (JGI-PGF)"/>
            <person name="Walter F."/>
            <person name="Albersmeier A."/>
            <person name="Kalinowski J."/>
            <person name="Ruckert C."/>
        </authorList>
    </citation>
    <scope>NUCLEOTIDE SEQUENCE</scope>
    <source>
        <strain evidence="5">JCM 5069</strain>
    </source>
</reference>
<gene>
    <name evidence="5" type="ORF">GCM10018793_22010</name>
</gene>
<dbReference type="Pfam" id="PF02602">
    <property type="entry name" value="HEM4"/>
    <property type="match status" value="1"/>
</dbReference>
<dbReference type="Gene3D" id="1.10.10.10">
    <property type="entry name" value="Winged helix-like DNA-binding domain superfamily/Winged helix DNA-binding domain"/>
    <property type="match status" value="1"/>
</dbReference>
<evidence type="ECO:0000313" key="5">
    <source>
        <dbReference type="EMBL" id="GHH76404.1"/>
    </source>
</evidence>
<dbReference type="InterPro" id="IPR003754">
    <property type="entry name" value="4pyrrol_synth_uPrphyn_synth"/>
</dbReference>
<dbReference type="Pfam" id="PF00486">
    <property type="entry name" value="Trans_reg_C"/>
    <property type="match status" value="1"/>
</dbReference>
<feature type="compositionally biased region" description="Low complexity" evidence="3">
    <location>
        <begin position="17"/>
        <end position="37"/>
    </location>
</feature>
<dbReference type="CDD" id="cd06578">
    <property type="entry name" value="HemD"/>
    <property type="match status" value="1"/>
</dbReference>
<evidence type="ECO:0000256" key="1">
    <source>
        <dbReference type="ARBA" id="ARBA00023125"/>
    </source>
</evidence>
<dbReference type="PROSITE" id="PS51755">
    <property type="entry name" value="OMPR_PHOB"/>
    <property type="match status" value="1"/>
</dbReference>
<keyword evidence="1 2" id="KW-0238">DNA-binding</keyword>
<dbReference type="CDD" id="cd00383">
    <property type="entry name" value="trans_reg_C"/>
    <property type="match status" value="1"/>
</dbReference>
<feature type="domain" description="OmpR/PhoB-type" evidence="4">
    <location>
        <begin position="327"/>
        <end position="420"/>
    </location>
</feature>